<dbReference type="PANTHER" id="PTHR14187:SF5">
    <property type="entry name" value="HEAT SHOCK 70 KDA PROTEIN 12A"/>
    <property type="match status" value="1"/>
</dbReference>
<sequence length="191" mass="21519">MLDRQPYKGLSRKLVLAFDVGTTFSRVSYCTLDPGKVPKIQGVYRYPAQEQVGGDSKTPSILYCDRNQHTRVIGAEALQENVIEKAEEEGWTKVEWWKMHLRSKHLNSSHIKDSDIPPLPAGVSALQVLADFMAYLYHCARTYITESHATGRDFLASFSDSIDFVLSHPNGWEGSQQTQIQCPAAACIWTR</sequence>
<dbReference type="OMA" id="DAYEHEW"/>
<dbReference type="SUPFAM" id="SSF53067">
    <property type="entry name" value="Actin-like ATPase domain"/>
    <property type="match status" value="1"/>
</dbReference>
<dbReference type="AlphaFoldDB" id="A0A5M3MNH2"/>
<keyword evidence="2" id="KW-1185">Reference proteome</keyword>
<dbReference type="EMBL" id="JH711579">
    <property type="protein sequence ID" value="EIW80597.1"/>
    <property type="molecule type" value="Genomic_DNA"/>
</dbReference>
<comment type="caution">
    <text evidence="1">The sequence shown here is derived from an EMBL/GenBank/DDBJ whole genome shotgun (WGS) entry which is preliminary data.</text>
</comment>
<dbReference type="KEGG" id="cput:CONPUDRAFT_154623"/>
<evidence type="ECO:0008006" key="3">
    <source>
        <dbReference type="Google" id="ProtNLM"/>
    </source>
</evidence>
<accession>A0A5M3MNH2</accession>
<dbReference type="OrthoDB" id="2963168at2759"/>
<name>A0A5M3MNH2_CONPW</name>
<evidence type="ECO:0000313" key="2">
    <source>
        <dbReference type="Proteomes" id="UP000053558"/>
    </source>
</evidence>
<dbReference type="PANTHER" id="PTHR14187">
    <property type="entry name" value="ALPHA KINASE/ELONGATION FACTOR 2 KINASE"/>
    <property type="match status" value="1"/>
</dbReference>
<dbReference type="RefSeq" id="XP_007769514.1">
    <property type="nucleotide sequence ID" value="XM_007771324.1"/>
</dbReference>
<dbReference type="Gene3D" id="3.30.420.40">
    <property type="match status" value="1"/>
</dbReference>
<reference evidence="2" key="1">
    <citation type="journal article" date="2012" name="Science">
        <title>The Paleozoic origin of enzymatic lignin decomposition reconstructed from 31 fungal genomes.</title>
        <authorList>
            <person name="Floudas D."/>
            <person name="Binder M."/>
            <person name="Riley R."/>
            <person name="Barry K."/>
            <person name="Blanchette R.A."/>
            <person name="Henrissat B."/>
            <person name="Martinez A.T."/>
            <person name="Otillar R."/>
            <person name="Spatafora J.W."/>
            <person name="Yadav J.S."/>
            <person name="Aerts A."/>
            <person name="Benoit I."/>
            <person name="Boyd A."/>
            <person name="Carlson A."/>
            <person name="Copeland A."/>
            <person name="Coutinho P.M."/>
            <person name="de Vries R.P."/>
            <person name="Ferreira P."/>
            <person name="Findley K."/>
            <person name="Foster B."/>
            <person name="Gaskell J."/>
            <person name="Glotzer D."/>
            <person name="Gorecki P."/>
            <person name="Heitman J."/>
            <person name="Hesse C."/>
            <person name="Hori C."/>
            <person name="Igarashi K."/>
            <person name="Jurgens J.A."/>
            <person name="Kallen N."/>
            <person name="Kersten P."/>
            <person name="Kohler A."/>
            <person name="Kuees U."/>
            <person name="Kumar T.K.A."/>
            <person name="Kuo A."/>
            <person name="LaButti K."/>
            <person name="Larrondo L.F."/>
            <person name="Lindquist E."/>
            <person name="Ling A."/>
            <person name="Lombard V."/>
            <person name="Lucas S."/>
            <person name="Lundell T."/>
            <person name="Martin R."/>
            <person name="McLaughlin D.J."/>
            <person name="Morgenstern I."/>
            <person name="Morin E."/>
            <person name="Murat C."/>
            <person name="Nagy L.G."/>
            <person name="Nolan M."/>
            <person name="Ohm R.A."/>
            <person name="Patyshakuliyeva A."/>
            <person name="Rokas A."/>
            <person name="Ruiz-Duenas F.J."/>
            <person name="Sabat G."/>
            <person name="Salamov A."/>
            <person name="Samejima M."/>
            <person name="Schmutz J."/>
            <person name="Slot J.C."/>
            <person name="St John F."/>
            <person name="Stenlid J."/>
            <person name="Sun H."/>
            <person name="Sun S."/>
            <person name="Syed K."/>
            <person name="Tsang A."/>
            <person name="Wiebenga A."/>
            <person name="Young D."/>
            <person name="Pisabarro A."/>
            <person name="Eastwood D.C."/>
            <person name="Martin F."/>
            <person name="Cullen D."/>
            <person name="Grigoriev I.V."/>
            <person name="Hibbett D.S."/>
        </authorList>
    </citation>
    <scope>NUCLEOTIDE SEQUENCE [LARGE SCALE GENOMIC DNA]</scope>
    <source>
        <strain evidence="2">RWD-64-598 SS2</strain>
    </source>
</reference>
<protein>
    <recommendedName>
        <fullName evidence="3">Actin-like ATPase domain-containing protein</fullName>
    </recommendedName>
</protein>
<dbReference type="InterPro" id="IPR043129">
    <property type="entry name" value="ATPase_NBD"/>
</dbReference>
<organism evidence="1 2">
    <name type="scientific">Coniophora puteana (strain RWD-64-598)</name>
    <name type="common">Brown rot fungus</name>
    <dbReference type="NCBI Taxonomy" id="741705"/>
    <lineage>
        <taxon>Eukaryota</taxon>
        <taxon>Fungi</taxon>
        <taxon>Dikarya</taxon>
        <taxon>Basidiomycota</taxon>
        <taxon>Agaricomycotina</taxon>
        <taxon>Agaricomycetes</taxon>
        <taxon>Agaricomycetidae</taxon>
        <taxon>Boletales</taxon>
        <taxon>Coniophorineae</taxon>
        <taxon>Coniophoraceae</taxon>
        <taxon>Coniophora</taxon>
    </lineage>
</organism>
<dbReference type="GeneID" id="19203294"/>
<proteinExistence type="predicted"/>
<dbReference type="Proteomes" id="UP000053558">
    <property type="component" value="Unassembled WGS sequence"/>
</dbReference>
<evidence type="ECO:0000313" key="1">
    <source>
        <dbReference type="EMBL" id="EIW80597.1"/>
    </source>
</evidence>
<gene>
    <name evidence="1" type="ORF">CONPUDRAFT_154623</name>
</gene>